<feature type="transmembrane region" description="Helical" evidence="1">
    <location>
        <begin position="308"/>
        <end position="327"/>
    </location>
</feature>
<gene>
    <name evidence="2" type="ORF">HRQ87_04475</name>
</gene>
<evidence type="ECO:0000313" key="3">
    <source>
        <dbReference type="Proteomes" id="UP000777935"/>
    </source>
</evidence>
<keyword evidence="1" id="KW-0472">Membrane</keyword>
<dbReference type="RefSeq" id="WP_174135680.1">
    <property type="nucleotide sequence ID" value="NZ_JABUFE010000002.1"/>
</dbReference>
<reference evidence="2 3" key="1">
    <citation type="submission" date="2020-06" db="EMBL/GenBank/DDBJ databases">
        <title>Sulfitobacter algicola sp. nov., isolated from green algae.</title>
        <authorList>
            <person name="Wang C."/>
        </authorList>
    </citation>
    <scope>NUCLEOTIDE SEQUENCE [LARGE SCALE GENOMIC DNA]</scope>
    <source>
        <strain evidence="2 3">1151</strain>
    </source>
</reference>
<feature type="transmembrane region" description="Helical" evidence="1">
    <location>
        <begin position="265"/>
        <end position="288"/>
    </location>
</feature>
<proteinExistence type="predicted"/>
<protein>
    <submittedName>
        <fullName evidence="2">TIGR00341 family protein</fullName>
    </submittedName>
</protein>
<dbReference type="PANTHER" id="PTHR20992:SF9">
    <property type="entry name" value="AT15442P-RELATED"/>
    <property type="match status" value="1"/>
</dbReference>
<sequence length="337" mass="36104">MPFRLIQLSVPRDWSDSISEITEDLPQGDCWSIRSKNDDHPDQIFMLVHTADSQEKMDKISDALADCDHWKLISHSTEAVLPEPEDEEKQEDLDQQNQSAAREEIYADVRNGAILTSDYLVLTGLATLVAAIGLNTGQLAVVIGAMVIAPLLGPIIAFSFGTTLGNRDLLWISLKSLLVGLAVSIAVGMTLGLSLPVNIESGLMNFKEPLGLNTVALPLASGAAAALMVARGNQSALVGVMVAAALLPPIAAFGLLLGAQEYRQAIRAMVTVLVNIVAINLAAQAVFLSKGIRPRSWLSDDYQNSLRWNIGVSIALVLSMFLALYIFGGGGVVSWDN</sequence>
<dbReference type="PANTHER" id="PTHR20992">
    <property type="entry name" value="AT15442P-RELATED"/>
    <property type="match status" value="1"/>
</dbReference>
<feature type="transmembrane region" description="Helical" evidence="1">
    <location>
        <begin position="177"/>
        <end position="199"/>
    </location>
</feature>
<keyword evidence="1" id="KW-1133">Transmembrane helix</keyword>
<organism evidence="2 3">
    <name type="scientific">Parasulfitobacter algicola</name>
    <dbReference type="NCBI Taxonomy" id="2614809"/>
    <lineage>
        <taxon>Bacteria</taxon>
        <taxon>Pseudomonadati</taxon>
        <taxon>Pseudomonadota</taxon>
        <taxon>Alphaproteobacteria</taxon>
        <taxon>Rhodobacterales</taxon>
        <taxon>Roseobacteraceae</taxon>
        <taxon>Parasulfitobacter</taxon>
    </lineage>
</organism>
<feature type="transmembrane region" description="Helical" evidence="1">
    <location>
        <begin position="237"/>
        <end position="259"/>
    </location>
</feature>
<dbReference type="Proteomes" id="UP000777935">
    <property type="component" value="Unassembled WGS sequence"/>
</dbReference>
<accession>A0ABX2IVI1</accession>
<evidence type="ECO:0000256" key="1">
    <source>
        <dbReference type="SAM" id="Phobius"/>
    </source>
</evidence>
<name>A0ABX2IVI1_9RHOB</name>
<comment type="caution">
    <text evidence="2">The sequence shown here is derived from an EMBL/GenBank/DDBJ whole genome shotgun (WGS) entry which is preliminary data.</text>
</comment>
<dbReference type="EMBL" id="JABUFE010000002">
    <property type="protein sequence ID" value="NSX54053.1"/>
    <property type="molecule type" value="Genomic_DNA"/>
</dbReference>
<feature type="transmembrane region" description="Helical" evidence="1">
    <location>
        <begin position="140"/>
        <end position="165"/>
    </location>
</feature>
<feature type="transmembrane region" description="Helical" evidence="1">
    <location>
        <begin position="112"/>
        <end position="134"/>
    </location>
</feature>
<keyword evidence="1" id="KW-0812">Transmembrane</keyword>
<dbReference type="NCBIfam" id="TIGR00341">
    <property type="entry name" value="TIGR00341 family protein"/>
    <property type="match status" value="1"/>
</dbReference>
<evidence type="ECO:0000313" key="2">
    <source>
        <dbReference type="EMBL" id="NSX54053.1"/>
    </source>
</evidence>
<feature type="transmembrane region" description="Helical" evidence="1">
    <location>
        <begin position="211"/>
        <end position="230"/>
    </location>
</feature>
<keyword evidence="3" id="KW-1185">Reference proteome</keyword>
<dbReference type="Pfam" id="PF04087">
    <property type="entry name" value="DUF389"/>
    <property type="match status" value="1"/>
</dbReference>
<dbReference type="InterPro" id="IPR005240">
    <property type="entry name" value="DUF389"/>
</dbReference>